<dbReference type="CDD" id="cd01415">
    <property type="entry name" value="SAICAR_synt_PurC"/>
    <property type="match status" value="1"/>
</dbReference>
<dbReference type="PANTHER" id="PTHR43599">
    <property type="entry name" value="MULTIFUNCTIONAL PROTEIN ADE2"/>
    <property type="match status" value="1"/>
</dbReference>
<evidence type="ECO:0000256" key="2">
    <source>
        <dbReference type="ARBA" id="ARBA00010190"/>
    </source>
</evidence>
<dbReference type="PROSITE" id="PS01057">
    <property type="entry name" value="SAICAR_SYNTHETASE_1"/>
    <property type="match status" value="1"/>
</dbReference>
<evidence type="ECO:0000256" key="4">
    <source>
        <dbReference type="ARBA" id="ARBA00022741"/>
    </source>
</evidence>
<dbReference type="HAMAP" id="MF_00137">
    <property type="entry name" value="SAICAR_synth"/>
    <property type="match status" value="1"/>
</dbReference>
<comment type="catalytic activity">
    <reaction evidence="7 8">
        <text>5-amino-1-(5-phospho-D-ribosyl)imidazole-4-carboxylate + L-aspartate + ATP = (2S)-2-[5-amino-1-(5-phospho-beta-D-ribosyl)imidazole-4-carboxamido]succinate + ADP + phosphate + 2 H(+)</text>
        <dbReference type="Rhea" id="RHEA:22628"/>
        <dbReference type="ChEBI" id="CHEBI:15378"/>
        <dbReference type="ChEBI" id="CHEBI:29991"/>
        <dbReference type="ChEBI" id="CHEBI:30616"/>
        <dbReference type="ChEBI" id="CHEBI:43474"/>
        <dbReference type="ChEBI" id="CHEBI:58443"/>
        <dbReference type="ChEBI" id="CHEBI:77657"/>
        <dbReference type="ChEBI" id="CHEBI:456216"/>
        <dbReference type="EC" id="6.3.2.6"/>
    </reaction>
</comment>
<name>A0A9D9HK61_9BACT</name>
<dbReference type="InterPro" id="IPR033934">
    <property type="entry name" value="SAICAR_synt_PurC"/>
</dbReference>
<keyword evidence="6 8" id="KW-0067">ATP-binding</keyword>
<sequence length="268" mass="30040">MDGQTNSERPVLYDGKAIKIYQDCTPDRLVVSFTDTITAYNLIKTARIAGKGHVNNMISAIIACHLEKAGIRTPFVKIISEEEQLWNKAALIPIEVIVRNVIAGSMARRLGLDEGLRPANTIYDLCYKNKDLEDPLINDHHAVALGLVSYAELQEIYRQTEKINSVLVPLFRSIGIDLVDFKIEFGRLADGTLVLADRITPDNSRLWDISTGARLDKDRFRRDMGKVGDAYRDVLARLESVSPFHQALESGMPKDEVVQGMDQVKDNE</sequence>
<dbReference type="EMBL" id="JADIMK010000025">
    <property type="protein sequence ID" value="MBO8455317.1"/>
    <property type="molecule type" value="Genomic_DNA"/>
</dbReference>
<dbReference type="GO" id="GO:0009236">
    <property type="term" value="P:cobalamin biosynthetic process"/>
    <property type="evidence" value="ECO:0007669"/>
    <property type="project" value="InterPro"/>
</dbReference>
<evidence type="ECO:0000256" key="1">
    <source>
        <dbReference type="ARBA" id="ARBA00004672"/>
    </source>
</evidence>
<dbReference type="GO" id="GO:0006189">
    <property type="term" value="P:'de novo' IMP biosynthetic process"/>
    <property type="evidence" value="ECO:0007669"/>
    <property type="project" value="UniProtKB-UniRule"/>
</dbReference>
<dbReference type="EC" id="6.3.2.6" evidence="8"/>
<accession>A0A9D9HK61</accession>
<dbReference type="GO" id="GO:0005524">
    <property type="term" value="F:ATP binding"/>
    <property type="evidence" value="ECO:0007669"/>
    <property type="project" value="UniProtKB-KW"/>
</dbReference>
<dbReference type="PROSITE" id="PS01058">
    <property type="entry name" value="SAICAR_SYNTHETASE_2"/>
    <property type="match status" value="1"/>
</dbReference>
<dbReference type="PANTHER" id="PTHR43599:SF3">
    <property type="entry name" value="SI:DKEY-6E2.2"/>
    <property type="match status" value="1"/>
</dbReference>
<dbReference type="SUPFAM" id="SSF56104">
    <property type="entry name" value="SAICAR synthase-like"/>
    <property type="match status" value="1"/>
</dbReference>
<comment type="caution">
    <text evidence="10">The sequence shown here is derived from an EMBL/GenBank/DDBJ whole genome shotgun (WGS) entry which is preliminary data.</text>
</comment>
<dbReference type="InterPro" id="IPR018236">
    <property type="entry name" value="SAICAR_synthetase_CS"/>
</dbReference>
<dbReference type="GO" id="GO:0004639">
    <property type="term" value="F:phosphoribosylaminoimidazolesuccinocarboxamide synthase activity"/>
    <property type="evidence" value="ECO:0007669"/>
    <property type="project" value="UniProtKB-UniRule"/>
</dbReference>
<dbReference type="InterPro" id="IPR050089">
    <property type="entry name" value="SAICAR_synthetase"/>
</dbReference>
<comment type="pathway">
    <text evidence="1 8">Purine metabolism; IMP biosynthesis via de novo pathway; 5-amino-1-(5-phospho-D-ribosyl)imidazole-4-carboxamide from 5-amino-1-(5-phospho-D-ribosyl)imidazole-4-carboxylate: step 1/2.</text>
</comment>
<comment type="similarity">
    <text evidence="2 8">Belongs to the SAICAR synthetase family.</text>
</comment>
<organism evidence="10 11">
    <name type="scientific">Candidatus Cryptobacteroides intestinigallinarum</name>
    <dbReference type="NCBI Taxonomy" id="2840767"/>
    <lineage>
        <taxon>Bacteria</taxon>
        <taxon>Pseudomonadati</taxon>
        <taxon>Bacteroidota</taxon>
        <taxon>Bacteroidia</taxon>
        <taxon>Bacteroidales</taxon>
        <taxon>Candidatus Cryptobacteroides</taxon>
    </lineage>
</organism>
<dbReference type="Proteomes" id="UP000823617">
    <property type="component" value="Unassembled WGS sequence"/>
</dbReference>
<evidence type="ECO:0000256" key="7">
    <source>
        <dbReference type="ARBA" id="ARBA00048475"/>
    </source>
</evidence>
<evidence type="ECO:0000313" key="11">
    <source>
        <dbReference type="Proteomes" id="UP000823617"/>
    </source>
</evidence>
<dbReference type="FunFam" id="3.30.470.20:FF:000006">
    <property type="entry name" value="Phosphoribosylaminoimidazole-succinocarboxamide synthase"/>
    <property type="match status" value="1"/>
</dbReference>
<evidence type="ECO:0000256" key="5">
    <source>
        <dbReference type="ARBA" id="ARBA00022755"/>
    </source>
</evidence>
<feature type="domain" description="SAICAR synthetase/ADE2 N-terminal" evidence="9">
    <location>
        <begin position="12"/>
        <end position="237"/>
    </location>
</feature>
<reference evidence="10" key="2">
    <citation type="journal article" date="2021" name="PeerJ">
        <title>Extensive microbial diversity within the chicken gut microbiome revealed by metagenomics and culture.</title>
        <authorList>
            <person name="Gilroy R."/>
            <person name="Ravi A."/>
            <person name="Getino M."/>
            <person name="Pursley I."/>
            <person name="Horton D.L."/>
            <person name="Alikhan N.F."/>
            <person name="Baker D."/>
            <person name="Gharbi K."/>
            <person name="Hall N."/>
            <person name="Watson M."/>
            <person name="Adriaenssens E.M."/>
            <person name="Foster-Nyarko E."/>
            <person name="Jarju S."/>
            <person name="Secka A."/>
            <person name="Antonio M."/>
            <person name="Oren A."/>
            <person name="Chaudhuri R.R."/>
            <person name="La Ragione R."/>
            <person name="Hildebrand F."/>
            <person name="Pallen M.J."/>
        </authorList>
    </citation>
    <scope>NUCLEOTIDE SEQUENCE</scope>
    <source>
        <strain evidence="10">B1-3475</strain>
    </source>
</reference>
<evidence type="ECO:0000256" key="6">
    <source>
        <dbReference type="ARBA" id="ARBA00022840"/>
    </source>
</evidence>
<dbReference type="Gene3D" id="3.30.200.20">
    <property type="entry name" value="Phosphorylase Kinase, domain 1"/>
    <property type="match status" value="1"/>
</dbReference>
<reference evidence="10" key="1">
    <citation type="submission" date="2020-10" db="EMBL/GenBank/DDBJ databases">
        <authorList>
            <person name="Gilroy R."/>
        </authorList>
    </citation>
    <scope>NUCLEOTIDE SEQUENCE</scope>
    <source>
        <strain evidence="10">B1-3475</strain>
    </source>
</reference>
<dbReference type="Pfam" id="PF01259">
    <property type="entry name" value="SAICAR_synt"/>
    <property type="match status" value="1"/>
</dbReference>
<evidence type="ECO:0000256" key="3">
    <source>
        <dbReference type="ARBA" id="ARBA00022598"/>
    </source>
</evidence>
<protein>
    <recommendedName>
        <fullName evidence="8">Phosphoribosylaminoimidazole-succinocarboxamide synthase</fullName>
        <ecNumber evidence="8">6.3.2.6</ecNumber>
    </recommendedName>
    <alternativeName>
        <fullName evidence="8">SAICAR synthetase</fullName>
    </alternativeName>
</protein>
<keyword evidence="3 8" id="KW-0436">Ligase</keyword>
<proteinExistence type="inferred from homology"/>
<evidence type="ECO:0000259" key="9">
    <source>
        <dbReference type="Pfam" id="PF01259"/>
    </source>
</evidence>
<evidence type="ECO:0000313" key="10">
    <source>
        <dbReference type="EMBL" id="MBO8455317.1"/>
    </source>
</evidence>
<keyword evidence="4 8" id="KW-0547">Nucleotide-binding</keyword>
<gene>
    <name evidence="8" type="primary">purC</name>
    <name evidence="10" type="ORF">IAC08_02790</name>
</gene>
<evidence type="ECO:0000256" key="8">
    <source>
        <dbReference type="HAMAP-Rule" id="MF_00137"/>
    </source>
</evidence>
<dbReference type="AlphaFoldDB" id="A0A9D9HK61"/>
<dbReference type="Gene3D" id="3.30.470.20">
    <property type="entry name" value="ATP-grasp fold, B domain"/>
    <property type="match status" value="1"/>
</dbReference>
<keyword evidence="5 8" id="KW-0658">Purine biosynthesis</keyword>
<dbReference type="InterPro" id="IPR028923">
    <property type="entry name" value="SAICAR_synt/ADE2_N"/>
</dbReference>